<evidence type="ECO:0000256" key="8">
    <source>
        <dbReference type="SAM" id="Coils"/>
    </source>
</evidence>
<dbReference type="FunFam" id="3.30.160.60:FF:000478">
    <property type="entry name" value="Zinc finger protein 133"/>
    <property type="match status" value="1"/>
</dbReference>
<keyword evidence="11" id="KW-1185">Reference proteome</keyword>
<evidence type="ECO:0000256" key="2">
    <source>
        <dbReference type="ARBA" id="ARBA00022723"/>
    </source>
</evidence>
<evidence type="ECO:0000259" key="9">
    <source>
        <dbReference type="PROSITE" id="PS50157"/>
    </source>
</evidence>
<accession>A0A553R3F4</accession>
<evidence type="ECO:0000256" key="1">
    <source>
        <dbReference type="ARBA" id="ARBA00004123"/>
    </source>
</evidence>
<evidence type="ECO:0000256" key="4">
    <source>
        <dbReference type="ARBA" id="ARBA00022771"/>
    </source>
</evidence>
<feature type="domain" description="C2H2-type" evidence="9">
    <location>
        <begin position="308"/>
        <end position="332"/>
    </location>
</feature>
<sequence>MEEELTATLQKALGVAVEIAVVEITQLLERALRGAQGEIREALRDSNALKLRLKTAETQLSSMSCRLDLQPRRLDSSLSVTDSAKQFMTNPPVRAPRNCHQLNALNVEEQTVASRKSNPGFEVCGHEGNSLFQGGRSSGDAQLQSDSLVESTKFLQEATETEDDQHCLTRTETVFSEGSSLELNIKVEKVEDDPIPVSLSVDKEPDATSLSLDQSHLLEDWRPAQLQPESSQTHIPCQSSNQPLDLDLLASSGLGNQVHLPKHHNYHKSLDGRTYPQSPYHCGVCGRGFNRKQHLKIHQRIHTGERPYTCSICSARFRHALTLKRHSRLHAGALYLQSLSEKLPN</sequence>
<dbReference type="PANTHER" id="PTHR16515">
    <property type="entry name" value="PR DOMAIN ZINC FINGER PROTEIN"/>
    <property type="match status" value="1"/>
</dbReference>
<gene>
    <name evidence="10" type="ORF">DNTS_032195</name>
</gene>
<dbReference type="PANTHER" id="PTHR16515:SF49">
    <property type="entry name" value="GASTRULA ZINC FINGER PROTEIN XLCGF49.1-LIKE-RELATED"/>
    <property type="match status" value="1"/>
</dbReference>
<evidence type="ECO:0000256" key="3">
    <source>
        <dbReference type="ARBA" id="ARBA00022737"/>
    </source>
</evidence>
<reference evidence="10 11" key="1">
    <citation type="journal article" date="2019" name="Sci. Data">
        <title>Hybrid genome assembly and annotation of Danionella translucida.</title>
        <authorList>
            <person name="Kadobianskyi M."/>
            <person name="Schulze L."/>
            <person name="Schuelke M."/>
            <person name="Judkewitz B."/>
        </authorList>
    </citation>
    <scope>NUCLEOTIDE SEQUENCE [LARGE SCALE GENOMIC DNA]</scope>
    <source>
        <strain evidence="10 11">Bolton</strain>
    </source>
</reference>
<dbReference type="InterPro" id="IPR013087">
    <property type="entry name" value="Znf_C2H2_type"/>
</dbReference>
<name>A0A553R3F4_9TELE</name>
<evidence type="ECO:0000313" key="11">
    <source>
        <dbReference type="Proteomes" id="UP000316079"/>
    </source>
</evidence>
<keyword evidence="4 7" id="KW-0863">Zinc-finger</keyword>
<dbReference type="GO" id="GO:0010468">
    <property type="term" value="P:regulation of gene expression"/>
    <property type="evidence" value="ECO:0007669"/>
    <property type="project" value="TreeGrafter"/>
</dbReference>
<dbReference type="SMART" id="SM00355">
    <property type="entry name" value="ZnF_C2H2"/>
    <property type="match status" value="2"/>
</dbReference>
<dbReference type="AlphaFoldDB" id="A0A553R3F4"/>
<organism evidence="10 11">
    <name type="scientific">Danionella cerebrum</name>
    <dbReference type="NCBI Taxonomy" id="2873325"/>
    <lineage>
        <taxon>Eukaryota</taxon>
        <taxon>Metazoa</taxon>
        <taxon>Chordata</taxon>
        <taxon>Craniata</taxon>
        <taxon>Vertebrata</taxon>
        <taxon>Euteleostomi</taxon>
        <taxon>Actinopterygii</taxon>
        <taxon>Neopterygii</taxon>
        <taxon>Teleostei</taxon>
        <taxon>Ostariophysi</taxon>
        <taxon>Cypriniformes</taxon>
        <taxon>Danionidae</taxon>
        <taxon>Danioninae</taxon>
        <taxon>Danionella</taxon>
    </lineage>
</organism>
<dbReference type="InterPro" id="IPR050331">
    <property type="entry name" value="Zinc_finger"/>
</dbReference>
<dbReference type="InterPro" id="IPR036236">
    <property type="entry name" value="Znf_C2H2_sf"/>
</dbReference>
<keyword evidence="3" id="KW-0677">Repeat</keyword>
<keyword evidence="6" id="KW-0539">Nucleus</keyword>
<dbReference type="SUPFAM" id="SSF57667">
    <property type="entry name" value="beta-beta-alpha zinc fingers"/>
    <property type="match status" value="1"/>
</dbReference>
<dbReference type="EMBL" id="SRMA01025265">
    <property type="protein sequence ID" value="TRY96709.1"/>
    <property type="molecule type" value="Genomic_DNA"/>
</dbReference>
<dbReference type="OrthoDB" id="3437960at2759"/>
<dbReference type="Gene3D" id="3.30.160.60">
    <property type="entry name" value="Classic Zinc Finger"/>
    <property type="match status" value="2"/>
</dbReference>
<keyword evidence="8" id="KW-0175">Coiled coil</keyword>
<feature type="coiled-coil region" evidence="8">
    <location>
        <begin position="25"/>
        <end position="59"/>
    </location>
</feature>
<dbReference type="PROSITE" id="PS00028">
    <property type="entry name" value="ZINC_FINGER_C2H2_1"/>
    <property type="match status" value="2"/>
</dbReference>
<comment type="subcellular location">
    <subcellularLocation>
        <location evidence="1">Nucleus</location>
    </subcellularLocation>
</comment>
<keyword evidence="2" id="KW-0479">Metal-binding</keyword>
<feature type="domain" description="C2H2-type" evidence="9">
    <location>
        <begin position="280"/>
        <end position="307"/>
    </location>
</feature>
<dbReference type="STRING" id="623744.A0A553R3F4"/>
<keyword evidence="5" id="KW-0862">Zinc</keyword>
<evidence type="ECO:0000256" key="6">
    <source>
        <dbReference type="ARBA" id="ARBA00023242"/>
    </source>
</evidence>
<proteinExistence type="predicted"/>
<dbReference type="Proteomes" id="UP000316079">
    <property type="component" value="Unassembled WGS sequence"/>
</dbReference>
<evidence type="ECO:0000313" key="10">
    <source>
        <dbReference type="EMBL" id="TRY96709.1"/>
    </source>
</evidence>
<dbReference type="GO" id="GO:0008270">
    <property type="term" value="F:zinc ion binding"/>
    <property type="evidence" value="ECO:0007669"/>
    <property type="project" value="UniProtKB-KW"/>
</dbReference>
<evidence type="ECO:0000256" key="7">
    <source>
        <dbReference type="PROSITE-ProRule" id="PRU00042"/>
    </source>
</evidence>
<evidence type="ECO:0000256" key="5">
    <source>
        <dbReference type="ARBA" id="ARBA00022833"/>
    </source>
</evidence>
<dbReference type="PROSITE" id="PS50157">
    <property type="entry name" value="ZINC_FINGER_C2H2_2"/>
    <property type="match status" value="2"/>
</dbReference>
<protein>
    <recommendedName>
        <fullName evidence="9">C2H2-type domain-containing protein</fullName>
    </recommendedName>
</protein>
<dbReference type="FunFam" id="3.30.160.60:FF:000624">
    <property type="entry name" value="zinc finger protein 697"/>
    <property type="match status" value="1"/>
</dbReference>
<dbReference type="Pfam" id="PF00096">
    <property type="entry name" value="zf-C2H2"/>
    <property type="match status" value="2"/>
</dbReference>
<dbReference type="GO" id="GO:0005634">
    <property type="term" value="C:nucleus"/>
    <property type="evidence" value="ECO:0007669"/>
    <property type="project" value="UniProtKB-SubCell"/>
</dbReference>
<comment type="caution">
    <text evidence="10">The sequence shown here is derived from an EMBL/GenBank/DDBJ whole genome shotgun (WGS) entry which is preliminary data.</text>
</comment>